<dbReference type="PROSITE" id="PS51257">
    <property type="entry name" value="PROKAR_LIPOPROTEIN"/>
    <property type="match status" value="1"/>
</dbReference>
<dbReference type="EMBL" id="ADLF01000004">
    <property type="protein sequence ID" value="EKU91698.1"/>
    <property type="molecule type" value="Genomic_DNA"/>
</dbReference>
<evidence type="ECO:0000313" key="3">
    <source>
        <dbReference type="Proteomes" id="UP000009872"/>
    </source>
</evidence>
<keyword evidence="3" id="KW-1185">Reference proteome</keyword>
<comment type="caution">
    <text evidence="2">The sequence shown here is derived from an EMBL/GenBank/DDBJ whole genome shotgun (WGS) entry which is preliminary data.</text>
</comment>
<dbReference type="eggNOG" id="COG3063">
    <property type="taxonomic scope" value="Bacteria"/>
</dbReference>
<protein>
    <recommendedName>
        <fullName evidence="4">MalT-like TPR region domain-containing protein</fullName>
    </recommendedName>
</protein>
<gene>
    <name evidence="2" type="ORF">HMPREF9447_01109</name>
</gene>
<dbReference type="InterPro" id="IPR011990">
    <property type="entry name" value="TPR-like_helical_dom_sf"/>
</dbReference>
<organism evidence="2 3">
    <name type="scientific">Bacteroides oleiciplenus YIT 12058</name>
    <dbReference type="NCBI Taxonomy" id="742727"/>
    <lineage>
        <taxon>Bacteria</taxon>
        <taxon>Pseudomonadati</taxon>
        <taxon>Bacteroidota</taxon>
        <taxon>Bacteroidia</taxon>
        <taxon>Bacteroidales</taxon>
        <taxon>Bacteroidaceae</taxon>
        <taxon>Bacteroides</taxon>
    </lineage>
</organism>
<dbReference type="SUPFAM" id="SSF48452">
    <property type="entry name" value="TPR-like"/>
    <property type="match status" value="1"/>
</dbReference>
<keyword evidence="1" id="KW-0812">Transmembrane</keyword>
<name>K9E4U5_9BACE</name>
<dbReference type="Proteomes" id="UP000009872">
    <property type="component" value="Unassembled WGS sequence"/>
</dbReference>
<dbReference type="Gene3D" id="1.25.40.10">
    <property type="entry name" value="Tetratricopeptide repeat domain"/>
    <property type="match status" value="1"/>
</dbReference>
<keyword evidence="1" id="KW-1133">Transmembrane helix</keyword>
<accession>K9E4U5</accession>
<dbReference type="OrthoDB" id="1041144at2"/>
<dbReference type="STRING" id="742727.HMPREF9447_01109"/>
<feature type="transmembrane region" description="Helical" evidence="1">
    <location>
        <begin position="354"/>
        <end position="377"/>
    </location>
</feature>
<dbReference type="HOGENOM" id="CLU_030491_3_1_10"/>
<evidence type="ECO:0000256" key="1">
    <source>
        <dbReference type="SAM" id="Phobius"/>
    </source>
</evidence>
<keyword evidence="1" id="KW-0472">Membrane</keyword>
<proteinExistence type="predicted"/>
<evidence type="ECO:0000313" key="2">
    <source>
        <dbReference type="EMBL" id="EKU91698.1"/>
    </source>
</evidence>
<dbReference type="AlphaFoldDB" id="K9E4U5"/>
<evidence type="ECO:0008006" key="4">
    <source>
        <dbReference type="Google" id="ProtNLM"/>
    </source>
</evidence>
<reference evidence="2 3" key="1">
    <citation type="submission" date="2012-09" db="EMBL/GenBank/DDBJ databases">
        <title>The Genome Sequence of Bacteroides oleiciplenus YIT 12058.</title>
        <authorList>
            <consortium name="The Broad Institute Genome Sequencing Platform"/>
            <person name="Earl A."/>
            <person name="Ward D."/>
            <person name="Feldgarden M."/>
            <person name="Gevers D."/>
            <person name="Morotomi M."/>
            <person name="Walker B."/>
            <person name="Young S.K."/>
            <person name="Zeng Q."/>
            <person name="Gargeya S."/>
            <person name="Fitzgerald M."/>
            <person name="Haas B."/>
            <person name="Abouelleil A."/>
            <person name="Alvarado L."/>
            <person name="Arachchi H.M."/>
            <person name="Berlin A.M."/>
            <person name="Chapman S.B."/>
            <person name="Goldberg J."/>
            <person name="Griggs A."/>
            <person name="Gujja S."/>
            <person name="Hansen M."/>
            <person name="Howarth C."/>
            <person name="Imamovic A."/>
            <person name="Larimer J."/>
            <person name="McCowen C."/>
            <person name="Montmayeur A."/>
            <person name="Murphy C."/>
            <person name="Neiman D."/>
            <person name="Pearson M."/>
            <person name="Priest M."/>
            <person name="Roberts A."/>
            <person name="Saif S."/>
            <person name="Shea T."/>
            <person name="Sisk P."/>
            <person name="Sykes S."/>
            <person name="Wortman J."/>
            <person name="Nusbaum C."/>
            <person name="Birren B."/>
        </authorList>
    </citation>
    <scope>NUCLEOTIDE SEQUENCE [LARGE SCALE GENOMIC DNA]</scope>
    <source>
        <strain evidence="2 3">YIT 12058</strain>
    </source>
</reference>
<dbReference type="PATRIC" id="fig|742727.4.peg.1111"/>
<sequence length="538" mass="62487">MSNRLFFILCLFVGFLIFTSCSRGEQVNQRLLRAKTLMNSFPDSSYSVLQEVPLNQLSKAEQMYYGLLLAEASDKNNFSLLPCDSLINEAVNYYDSEINHAKALMYKERIQRQMGMSKEAIGCCCAALKELGNTNKEELLIKGMIYEDLGNLYVSQLFIEKAMKMFVQAKECFTHCGYKAGISSVISNMGWNYLLEGDTLCARDYMKQDLKYVSAQQDSVAISAAYHNLSCTYEETDSILFYAKLSLAYDDRLSLKAAIMVGYSFINKEKLDSALYYFQWALADTTIETKALALYGLKDVMEESGQFQKATEYWNDYSVIMDSIYFLKTDSEVKQKVYEYEAEMKVYKERIRMEIWHCSLIVCCVLVVLFAVLGILWMKRRKDMLQLGYERDMATLQYHIASLRSEQEKGRETLSKKECEIRKMADEKAKLCNLIFEKSTIYKKIAELSLQKKGRKKQEIRVLVEEEQNILRTTIANIYRDYIIYLKEVYPKYTEDDCLFSCLSLCGWDDFTIALCFGNSDKRIVIQRRYRMKMKSSD</sequence>
<dbReference type="RefSeq" id="WP_009128724.1">
    <property type="nucleotide sequence ID" value="NZ_JH992940.1"/>
</dbReference>